<evidence type="ECO:0000256" key="1">
    <source>
        <dbReference type="SAM" id="MobiDB-lite"/>
    </source>
</evidence>
<sequence length="247" mass="26836">MSSLLRRFCGCFYKPSVSDESELTTGRQEQVRTVAWRSASTSPVDMTGVATCDSIVKKPDDIEQPALKNAAWVGTSEGTQTGEDEGNAAATAGWDPTQTQIQAEKDKERLPLPWEEVYAKGFVPFDGNTTVPSWRILHSQTELQDEPEQVSVKVLHDTGSAQGQSAVHTASESQMSSKDKTTVAQDKSRSDCPVSAIGDGEAKTADVKETQAEKKPEQTPEQAMIQAKESTKERAKEQAVATKLTTE</sequence>
<keyword evidence="3" id="KW-1185">Reference proteome</keyword>
<comment type="caution">
    <text evidence="2">The sequence shown here is derived from an EMBL/GenBank/DDBJ whole genome shotgun (WGS) entry which is preliminary data.</text>
</comment>
<gene>
    <name evidence="2" type="ORF">HPULCUR_002840</name>
</gene>
<feature type="region of interest" description="Disordered" evidence="1">
    <location>
        <begin position="76"/>
        <end position="107"/>
    </location>
</feature>
<organism evidence="2 3">
    <name type="scientific">Helicostylum pulchrum</name>
    <dbReference type="NCBI Taxonomy" id="562976"/>
    <lineage>
        <taxon>Eukaryota</taxon>
        <taxon>Fungi</taxon>
        <taxon>Fungi incertae sedis</taxon>
        <taxon>Mucoromycota</taxon>
        <taxon>Mucoromycotina</taxon>
        <taxon>Mucoromycetes</taxon>
        <taxon>Mucorales</taxon>
        <taxon>Mucorineae</taxon>
        <taxon>Mucoraceae</taxon>
        <taxon>Helicostylum</taxon>
    </lineage>
</organism>
<proteinExistence type="predicted"/>
<accession>A0ABP9XRW0</accession>
<feature type="region of interest" description="Disordered" evidence="1">
    <location>
        <begin position="158"/>
        <end position="247"/>
    </location>
</feature>
<feature type="compositionally biased region" description="Basic and acidic residues" evidence="1">
    <location>
        <begin position="200"/>
        <end position="218"/>
    </location>
</feature>
<name>A0ABP9XRW0_9FUNG</name>
<evidence type="ECO:0000313" key="2">
    <source>
        <dbReference type="EMBL" id="GAA5797456.1"/>
    </source>
</evidence>
<dbReference type="Proteomes" id="UP001476247">
    <property type="component" value="Unassembled WGS sequence"/>
</dbReference>
<protein>
    <submittedName>
        <fullName evidence="2">Uncharacterized protein</fullName>
    </submittedName>
</protein>
<feature type="compositionally biased region" description="Polar residues" evidence="1">
    <location>
        <begin position="159"/>
        <end position="176"/>
    </location>
</feature>
<reference evidence="2 3" key="1">
    <citation type="submission" date="2024-04" db="EMBL/GenBank/DDBJ databases">
        <title>genome sequences of Mucor flavus KT1a and Helicostylum pulchrum KT1b strains isolation_sourced from the surface of a dry-aged beef.</title>
        <authorList>
            <person name="Toyotome T."/>
            <person name="Hosono M."/>
            <person name="Torimaru M."/>
            <person name="Fukuda K."/>
            <person name="Mikami N."/>
        </authorList>
    </citation>
    <scope>NUCLEOTIDE SEQUENCE [LARGE SCALE GENOMIC DNA]</scope>
    <source>
        <strain evidence="2 3">KT1b</strain>
    </source>
</reference>
<feature type="compositionally biased region" description="Basic and acidic residues" evidence="1">
    <location>
        <begin position="177"/>
        <end position="190"/>
    </location>
</feature>
<evidence type="ECO:0000313" key="3">
    <source>
        <dbReference type="Proteomes" id="UP001476247"/>
    </source>
</evidence>
<dbReference type="EMBL" id="BAABUJ010000008">
    <property type="protein sequence ID" value="GAA5797456.1"/>
    <property type="molecule type" value="Genomic_DNA"/>
</dbReference>